<feature type="region of interest" description="Disordered" evidence="1">
    <location>
        <begin position="108"/>
        <end position="128"/>
    </location>
</feature>
<gene>
    <name evidence="2" type="ORF">VBRA1451_LOCUS11058</name>
</gene>
<proteinExistence type="predicted"/>
<sequence length="265" mass="28548">MDERSRLSTIGYGAAGVTMNSSAVPDGHSEAPPAERAEVVLIITSLGSIRRQCWRSRKAQHLLDCKQADYTLIDVNRDGTQSDASWPYKDSAYVRQWRREGLLMEDTHSIAPSDSPPQDDSPATAAAASAANGAADAITIPTTSAEQILIPQVLLDGVSIGDDRVLQDLEDDGYLDKILDRLMCPSPSCRADRFPDEPSCPSCRTPFRQLISHDDIDRCRVQQVLGWSDKTHGSSLAMLLEAALGESPRNSPTARRSGAGGGEGG</sequence>
<feature type="region of interest" description="Disordered" evidence="1">
    <location>
        <begin position="243"/>
        <end position="265"/>
    </location>
</feature>
<dbReference type="EMBL" id="HBGB01019079">
    <property type="protein sequence ID" value="CAD9055993.1"/>
    <property type="molecule type" value="Transcribed_RNA"/>
</dbReference>
<evidence type="ECO:0000256" key="1">
    <source>
        <dbReference type="SAM" id="MobiDB-lite"/>
    </source>
</evidence>
<dbReference type="AlphaFoldDB" id="A0A7S1P1E5"/>
<organism evidence="2">
    <name type="scientific">Vitrella brassicaformis</name>
    <dbReference type="NCBI Taxonomy" id="1169539"/>
    <lineage>
        <taxon>Eukaryota</taxon>
        <taxon>Sar</taxon>
        <taxon>Alveolata</taxon>
        <taxon>Colpodellida</taxon>
        <taxon>Vitrellaceae</taxon>
        <taxon>Vitrella</taxon>
    </lineage>
</organism>
<evidence type="ECO:0000313" key="2">
    <source>
        <dbReference type="EMBL" id="CAD9055993.1"/>
    </source>
</evidence>
<reference evidence="2" key="1">
    <citation type="submission" date="2021-01" db="EMBL/GenBank/DDBJ databases">
        <authorList>
            <person name="Corre E."/>
            <person name="Pelletier E."/>
            <person name="Niang G."/>
            <person name="Scheremetjew M."/>
            <person name="Finn R."/>
            <person name="Kale V."/>
            <person name="Holt S."/>
            <person name="Cochrane G."/>
            <person name="Meng A."/>
            <person name="Brown T."/>
            <person name="Cohen L."/>
        </authorList>
    </citation>
    <scope>NUCLEOTIDE SEQUENCE</scope>
    <source>
        <strain evidence="2">CCMP3346</strain>
    </source>
</reference>
<accession>A0A7S1P1E5</accession>
<name>A0A7S1P1E5_9ALVE</name>
<protein>
    <submittedName>
        <fullName evidence="2">Uncharacterized protein</fullName>
    </submittedName>
</protein>
<feature type="compositionally biased region" description="Low complexity" evidence="1">
    <location>
        <begin position="111"/>
        <end position="128"/>
    </location>
</feature>